<dbReference type="Proteomes" id="UP001055879">
    <property type="component" value="Linkage Group LG02"/>
</dbReference>
<proteinExistence type="predicted"/>
<gene>
    <name evidence="1" type="ORF">L6452_07256</name>
</gene>
<name>A0ACB9EKS9_ARCLA</name>
<reference evidence="2" key="1">
    <citation type="journal article" date="2022" name="Mol. Ecol. Resour.">
        <title>The genomes of chicory, endive, great burdock and yacon provide insights into Asteraceae palaeo-polyploidization history and plant inulin production.</title>
        <authorList>
            <person name="Fan W."/>
            <person name="Wang S."/>
            <person name="Wang H."/>
            <person name="Wang A."/>
            <person name="Jiang F."/>
            <person name="Liu H."/>
            <person name="Zhao H."/>
            <person name="Xu D."/>
            <person name="Zhang Y."/>
        </authorList>
    </citation>
    <scope>NUCLEOTIDE SEQUENCE [LARGE SCALE GENOMIC DNA]</scope>
    <source>
        <strain evidence="2">cv. Niubang</strain>
    </source>
</reference>
<keyword evidence="2" id="KW-1185">Reference proteome</keyword>
<comment type="caution">
    <text evidence="1">The sequence shown here is derived from an EMBL/GenBank/DDBJ whole genome shotgun (WGS) entry which is preliminary data.</text>
</comment>
<evidence type="ECO:0000313" key="1">
    <source>
        <dbReference type="EMBL" id="KAI3759437.1"/>
    </source>
</evidence>
<sequence>MYCCVTTFLDKLLFLGLLLFLALCLDCILSSIFSNTELVSPLVRISTSTDLSSLMVTTSVHWEIAVEMAGQHPLRCNQVQSKSCMLPYSPRSWSLELLEFVFFNGNGELLELVNGHSSGSISIMSCLTLDSLSASIRSIAYQLPNLDRWVKELILNLEDLNRKQFIYAGIDDEQMVQD</sequence>
<accession>A0ACB9EKS9</accession>
<protein>
    <submittedName>
        <fullName evidence="1">Uncharacterized protein</fullName>
    </submittedName>
</protein>
<organism evidence="1 2">
    <name type="scientific">Arctium lappa</name>
    <name type="common">Greater burdock</name>
    <name type="synonym">Lappa major</name>
    <dbReference type="NCBI Taxonomy" id="4217"/>
    <lineage>
        <taxon>Eukaryota</taxon>
        <taxon>Viridiplantae</taxon>
        <taxon>Streptophyta</taxon>
        <taxon>Embryophyta</taxon>
        <taxon>Tracheophyta</taxon>
        <taxon>Spermatophyta</taxon>
        <taxon>Magnoliopsida</taxon>
        <taxon>eudicotyledons</taxon>
        <taxon>Gunneridae</taxon>
        <taxon>Pentapetalae</taxon>
        <taxon>asterids</taxon>
        <taxon>campanulids</taxon>
        <taxon>Asterales</taxon>
        <taxon>Asteraceae</taxon>
        <taxon>Carduoideae</taxon>
        <taxon>Cardueae</taxon>
        <taxon>Arctiinae</taxon>
        <taxon>Arctium</taxon>
    </lineage>
</organism>
<dbReference type="EMBL" id="CM042048">
    <property type="protein sequence ID" value="KAI3759437.1"/>
    <property type="molecule type" value="Genomic_DNA"/>
</dbReference>
<evidence type="ECO:0000313" key="2">
    <source>
        <dbReference type="Proteomes" id="UP001055879"/>
    </source>
</evidence>
<reference evidence="1 2" key="2">
    <citation type="journal article" date="2022" name="Mol. Ecol. Resour.">
        <title>The genomes of chicory, endive, great burdock and yacon provide insights into Asteraceae paleo-polyploidization history and plant inulin production.</title>
        <authorList>
            <person name="Fan W."/>
            <person name="Wang S."/>
            <person name="Wang H."/>
            <person name="Wang A."/>
            <person name="Jiang F."/>
            <person name="Liu H."/>
            <person name="Zhao H."/>
            <person name="Xu D."/>
            <person name="Zhang Y."/>
        </authorList>
    </citation>
    <scope>NUCLEOTIDE SEQUENCE [LARGE SCALE GENOMIC DNA]</scope>
    <source>
        <strain evidence="2">cv. Niubang</strain>
    </source>
</reference>